<evidence type="ECO:0000313" key="3">
    <source>
        <dbReference type="Proteomes" id="UP001521785"/>
    </source>
</evidence>
<name>A0ABR3RR30_9PLEO</name>
<evidence type="ECO:0000256" key="1">
    <source>
        <dbReference type="SAM" id="MobiDB-lite"/>
    </source>
</evidence>
<feature type="region of interest" description="Disordered" evidence="1">
    <location>
        <begin position="159"/>
        <end position="182"/>
    </location>
</feature>
<evidence type="ECO:0000313" key="2">
    <source>
        <dbReference type="EMBL" id="KAL1606584.1"/>
    </source>
</evidence>
<feature type="region of interest" description="Disordered" evidence="1">
    <location>
        <begin position="27"/>
        <end position="51"/>
    </location>
</feature>
<accession>A0ABR3RR30</accession>
<feature type="compositionally biased region" description="Basic and acidic residues" evidence="1">
    <location>
        <begin position="34"/>
        <end position="50"/>
    </location>
</feature>
<sequence>MANNPSSTEQAHGTLSTFWHPILALDADQSQQHTSKENEVKNAKAADRRQRAQYRTILKNSVSRKQTNYPLTLGYWGSLNCVPDTSQLPVSTRRAPKPARRVHFVDQTEVEPHAPFFPHHQHVSQEQGYEAGITGIREQAQTPSKYEVIPSFEYSYEPVQGPIDEERDPSPSDEQILDPNIDPTLDSIVFPWQLYTNGKAG</sequence>
<comment type="caution">
    <text evidence="2">The sequence shown here is derived from an EMBL/GenBank/DDBJ whole genome shotgun (WGS) entry which is preliminary data.</text>
</comment>
<reference evidence="2 3" key="1">
    <citation type="submission" date="2024-02" db="EMBL/GenBank/DDBJ databases">
        <title>De novo assembly and annotation of 12 fungi associated with fruit tree decline syndrome in Ontario, Canada.</title>
        <authorList>
            <person name="Sulman M."/>
            <person name="Ellouze W."/>
            <person name="Ilyukhin E."/>
        </authorList>
    </citation>
    <scope>NUCLEOTIDE SEQUENCE [LARGE SCALE GENOMIC DNA]</scope>
    <source>
        <strain evidence="2 3">M42-189</strain>
    </source>
</reference>
<organism evidence="2 3">
    <name type="scientific">Paraconiothyrium brasiliense</name>
    <dbReference type="NCBI Taxonomy" id="300254"/>
    <lineage>
        <taxon>Eukaryota</taxon>
        <taxon>Fungi</taxon>
        <taxon>Dikarya</taxon>
        <taxon>Ascomycota</taxon>
        <taxon>Pezizomycotina</taxon>
        <taxon>Dothideomycetes</taxon>
        <taxon>Pleosporomycetidae</taxon>
        <taxon>Pleosporales</taxon>
        <taxon>Massarineae</taxon>
        <taxon>Didymosphaeriaceae</taxon>
        <taxon>Paraconiothyrium</taxon>
    </lineage>
</organism>
<keyword evidence="3" id="KW-1185">Reference proteome</keyword>
<proteinExistence type="predicted"/>
<protein>
    <submittedName>
        <fullName evidence="2">Uncharacterized protein</fullName>
    </submittedName>
</protein>
<dbReference type="Proteomes" id="UP001521785">
    <property type="component" value="Unassembled WGS sequence"/>
</dbReference>
<gene>
    <name evidence="2" type="ORF">SLS60_003989</name>
</gene>
<dbReference type="EMBL" id="JAKJXO020000004">
    <property type="protein sequence ID" value="KAL1606584.1"/>
    <property type="molecule type" value="Genomic_DNA"/>
</dbReference>